<dbReference type="GO" id="GO:0005774">
    <property type="term" value="C:vacuolar membrane"/>
    <property type="evidence" value="ECO:0007669"/>
    <property type="project" value="TreeGrafter"/>
</dbReference>
<evidence type="ECO:0000256" key="4">
    <source>
        <dbReference type="ARBA" id="ARBA00023136"/>
    </source>
</evidence>
<dbReference type="STRING" id="7244.B4LEG4"/>
<accession>B4LEG4</accession>
<feature type="transmembrane region" description="Helical" evidence="5">
    <location>
        <begin position="272"/>
        <end position="295"/>
    </location>
</feature>
<name>B4LEG4_DROVI</name>
<keyword evidence="2 5" id="KW-0812">Transmembrane</keyword>
<protein>
    <recommendedName>
        <fullName evidence="6">Amino acid transporter transmembrane domain-containing protein</fullName>
    </recommendedName>
</protein>
<dbReference type="EMBL" id="CH940647">
    <property type="protein sequence ID" value="EDW70140.2"/>
    <property type="molecule type" value="Genomic_DNA"/>
</dbReference>
<keyword evidence="8" id="KW-1185">Reference proteome</keyword>
<dbReference type="Pfam" id="PF01490">
    <property type="entry name" value="Aa_trans"/>
    <property type="match status" value="1"/>
</dbReference>
<comment type="subcellular location">
    <subcellularLocation>
        <location evidence="1">Membrane</location>
        <topology evidence="1">Multi-pass membrane protein</topology>
    </subcellularLocation>
</comment>
<dbReference type="eggNOG" id="KOG1304">
    <property type="taxonomic scope" value="Eukaryota"/>
</dbReference>
<feature type="transmembrane region" description="Helical" evidence="5">
    <location>
        <begin position="228"/>
        <end position="252"/>
    </location>
</feature>
<evidence type="ECO:0000256" key="3">
    <source>
        <dbReference type="ARBA" id="ARBA00022989"/>
    </source>
</evidence>
<feature type="domain" description="Amino acid transporter transmembrane" evidence="6">
    <location>
        <begin position="19"/>
        <end position="400"/>
    </location>
</feature>
<feature type="transmembrane region" description="Helical" evidence="5">
    <location>
        <begin position="196"/>
        <end position="216"/>
    </location>
</feature>
<feature type="transmembrane region" description="Helical" evidence="5">
    <location>
        <begin position="163"/>
        <end position="184"/>
    </location>
</feature>
<proteinExistence type="predicted"/>
<feature type="transmembrane region" description="Helical" evidence="5">
    <location>
        <begin position="342"/>
        <end position="367"/>
    </location>
</feature>
<feature type="transmembrane region" description="Helical" evidence="5">
    <location>
        <begin position="134"/>
        <end position="151"/>
    </location>
</feature>
<dbReference type="InterPro" id="IPR013057">
    <property type="entry name" value="AA_transpt_TM"/>
</dbReference>
<evidence type="ECO:0000256" key="1">
    <source>
        <dbReference type="ARBA" id="ARBA00004141"/>
    </source>
</evidence>
<dbReference type="Proteomes" id="UP000008792">
    <property type="component" value="Unassembled WGS sequence"/>
</dbReference>
<keyword evidence="4 5" id="KW-0472">Membrane</keyword>
<dbReference type="KEGG" id="dvi:6623586"/>
<feature type="transmembrane region" description="Helical" evidence="5">
    <location>
        <begin position="316"/>
        <end position="336"/>
    </location>
</feature>
<reference evidence="7 8" key="1">
    <citation type="journal article" date="2007" name="Nature">
        <title>Evolution of genes and genomes on the Drosophila phylogeny.</title>
        <authorList>
            <consortium name="Drosophila 12 Genomes Consortium"/>
            <person name="Clark A.G."/>
            <person name="Eisen M.B."/>
            <person name="Smith D.R."/>
            <person name="Bergman C.M."/>
            <person name="Oliver B."/>
            <person name="Markow T.A."/>
            <person name="Kaufman T.C."/>
            <person name="Kellis M."/>
            <person name="Gelbart W."/>
            <person name="Iyer V.N."/>
            <person name="Pollard D.A."/>
            <person name="Sackton T.B."/>
            <person name="Larracuente A.M."/>
            <person name="Singh N.D."/>
            <person name="Abad J.P."/>
            <person name="Abt D.N."/>
            <person name="Adryan B."/>
            <person name="Aguade M."/>
            <person name="Akashi H."/>
            <person name="Anderson W.W."/>
            <person name="Aquadro C.F."/>
            <person name="Ardell D.H."/>
            <person name="Arguello R."/>
            <person name="Artieri C.G."/>
            <person name="Barbash D.A."/>
            <person name="Barker D."/>
            <person name="Barsanti P."/>
            <person name="Batterham P."/>
            <person name="Batzoglou S."/>
            <person name="Begun D."/>
            <person name="Bhutkar A."/>
            <person name="Blanco E."/>
            <person name="Bosak S.A."/>
            <person name="Bradley R.K."/>
            <person name="Brand A.D."/>
            <person name="Brent M.R."/>
            <person name="Brooks A.N."/>
            <person name="Brown R.H."/>
            <person name="Butlin R.K."/>
            <person name="Caggese C."/>
            <person name="Calvi B.R."/>
            <person name="Bernardo de Carvalho A."/>
            <person name="Caspi A."/>
            <person name="Castrezana S."/>
            <person name="Celniker S.E."/>
            <person name="Chang J.L."/>
            <person name="Chapple C."/>
            <person name="Chatterji S."/>
            <person name="Chinwalla A."/>
            <person name="Civetta A."/>
            <person name="Clifton S.W."/>
            <person name="Comeron J.M."/>
            <person name="Costello J.C."/>
            <person name="Coyne J.A."/>
            <person name="Daub J."/>
            <person name="David R.G."/>
            <person name="Delcher A.L."/>
            <person name="Delehaunty K."/>
            <person name="Do C.B."/>
            <person name="Ebling H."/>
            <person name="Edwards K."/>
            <person name="Eickbush T."/>
            <person name="Evans J.D."/>
            <person name="Filipski A."/>
            <person name="Findeiss S."/>
            <person name="Freyhult E."/>
            <person name="Fulton L."/>
            <person name="Fulton R."/>
            <person name="Garcia A.C."/>
            <person name="Gardiner A."/>
            <person name="Garfield D.A."/>
            <person name="Garvin B.E."/>
            <person name="Gibson G."/>
            <person name="Gilbert D."/>
            <person name="Gnerre S."/>
            <person name="Godfrey J."/>
            <person name="Good R."/>
            <person name="Gotea V."/>
            <person name="Gravely B."/>
            <person name="Greenberg A.J."/>
            <person name="Griffiths-Jones S."/>
            <person name="Gross S."/>
            <person name="Guigo R."/>
            <person name="Gustafson E.A."/>
            <person name="Haerty W."/>
            <person name="Hahn M.W."/>
            <person name="Halligan D.L."/>
            <person name="Halpern A.L."/>
            <person name="Halter G.M."/>
            <person name="Han M.V."/>
            <person name="Heger A."/>
            <person name="Hillier L."/>
            <person name="Hinrichs A.S."/>
            <person name="Holmes I."/>
            <person name="Hoskins R.A."/>
            <person name="Hubisz M.J."/>
            <person name="Hultmark D."/>
            <person name="Huntley M.A."/>
            <person name="Jaffe D.B."/>
            <person name="Jagadeeshan S."/>
            <person name="Jeck W.R."/>
            <person name="Johnson J."/>
            <person name="Jones C.D."/>
            <person name="Jordan W.C."/>
            <person name="Karpen G.H."/>
            <person name="Kataoka E."/>
            <person name="Keightley P.D."/>
            <person name="Kheradpour P."/>
            <person name="Kirkness E.F."/>
            <person name="Koerich L.B."/>
            <person name="Kristiansen K."/>
            <person name="Kudrna D."/>
            <person name="Kulathinal R.J."/>
            <person name="Kumar S."/>
            <person name="Kwok R."/>
            <person name="Lander E."/>
            <person name="Langley C.H."/>
            <person name="Lapoint R."/>
            <person name="Lazzaro B.P."/>
            <person name="Lee S.J."/>
            <person name="Levesque L."/>
            <person name="Li R."/>
            <person name="Lin C.F."/>
            <person name="Lin M.F."/>
            <person name="Lindblad-Toh K."/>
            <person name="Llopart A."/>
            <person name="Long M."/>
            <person name="Low L."/>
            <person name="Lozovsky E."/>
            <person name="Lu J."/>
            <person name="Luo M."/>
            <person name="Machado C.A."/>
            <person name="Makalowski W."/>
            <person name="Marzo M."/>
            <person name="Matsuda M."/>
            <person name="Matzkin L."/>
            <person name="McAllister B."/>
            <person name="McBride C.S."/>
            <person name="McKernan B."/>
            <person name="McKernan K."/>
            <person name="Mendez-Lago M."/>
            <person name="Minx P."/>
            <person name="Mollenhauer M.U."/>
            <person name="Montooth K."/>
            <person name="Mount S.M."/>
            <person name="Mu X."/>
            <person name="Myers E."/>
            <person name="Negre B."/>
            <person name="Newfeld S."/>
            <person name="Nielsen R."/>
            <person name="Noor M.A."/>
            <person name="O'Grady P."/>
            <person name="Pachter L."/>
            <person name="Papaceit M."/>
            <person name="Parisi M.J."/>
            <person name="Parisi M."/>
            <person name="Parts L."/>
            <person name="Pedersen J.S."/>
            <person name="Pesole G."/>
            <person name="Phillippy A.M."/>
            <person name="Ponting C.P."/>
            <person name="Pop M."/>
            <person name="Porcelli D."/>
            <person name="Powell J.R."/>
            <person name="Prohaska S."/>
            <person name="Pruitt K."/>
            <person name="Puig M."/>
            <person name="Quesneville H."/>
            <person name="Ram K.R."/>
            <person name="Rand D."/>
            <person name="Rasmussen M.D."/>
            <person name="Reed L.K."/>
            <person name="Reenan R."/>
            <person name="Reily A."/>
            <person name="Remington K.A."/>
            <person name="Rieger T.T."/>
            <person name="Ritchie M.G."/>
            <person name="Robin C."/>
            <person name="Rogers Y.H."/>
            <person name="Rohde C."/>
            <person name="Rozas J."/>
            <person name="Rubenfield M.J."/>
            <person name="Ruiz A."/>
            <person name="Russo S."/>
            <person name="Salzberg S.L."/>
            <person name="Sanchez-Gracia A."/>
            <person name="Saranga D.J."/>
            <person name="Sato H."/>
            <person name="Schaeffer S.W."/>
            <person name="Schatz M.C."/>
            <person name="Schlenke T."/>
            <person name="Schwartz R."/>
            <person name="Segarra C."/>
            <person name="Singh R.S."/>
            <person name="Sirot L."/>
            <person name="Sirota M."/>
            <person name="Sisneros N.B."/>
            <person name="Smith C.D."/>
            <person name="Smith T.F."/>
            <person name="Spieth J."/>
            <person name="Stage D.E."/>
            <person name="Stark A."/>
            <person name="Stephan W."/>
            <person name="Strausberg R.L."/>
            <person name="Strempel S."/>
            <person name="Sturgill D."/>
            <person name="Sutton G."/>
            <person name="Sutton G.G."/>
            <person name="Tao W."/>
            <person name="Teichmann S."/>
            <person name="Tobari Y.N."/>
            <person name="Tomimura Y."/>
            <person name="Tsolas J.M."/>
            <person name="Valente V.L."/>
            <person name="Venter E."/>
            <person name="Venter J.C."/>
            <person name="Vicario S."/>
            <person name="Vieira F.G."/>
            <person name="Vilella A.J."/>
            <person name="Villasante A."/>
            <person name="Walenz B."/>
            <person name="Wang J."/>
            <person name="Wasserman M."/>
            <person name="Watts T."/>
            <person name="Wilson D."/>
            <person name="Wilson R.K."/>
            <person name="Wing R.A."/>
            <person name="Wolfner M.F."/>
            <person name="Wong A."/>
            <person name="Wong G.K."/>
            <person name="Wu C.I."/>
            <person name="Wu G."/>
            <person name="Yamamoto D."/>
            <person name="Yang H.P."/>
            <person name="Yang S.P."/>
            <person name="Yorke J.A."/>
            <person name="Yoshida K."/>
            <person name="Zdobnov E."/>
            <person name="Zhang P."/>
            <person name="Zhang Y."/>
            <person name="Zimin A.V."/>
            <person name="Baldwin J."/>
            <person name="Abdouelleil A."/>
            <person name="Abdulkadir J."/>
            <person name="Abebe A."/>
            <person name="Abera B."/>
            <person name="Abreu J."/>
            <person name="Acer S.C."/>
            <person name="Aftuck L."/>
            <person name="Alexander A."/>
            <person name="An P."/>
            <person name="Anderson E."/>
            <person name="Anderson S."/>
            <person name="Arachi H."/>
            <person name="Azer M."/>
            <person name="Bachantsang P."/>
            <person name="Barry A."/>
            <person name="Bayul T."/>
            <person name="Berlin A."/>
            <person name="Bessette D."/>
            <person name="Bloom T."/>
            <person name="Blye J."/>
            <person name="Boguslavskiy L."/>
            <person name="Bonnet C."/>
            <person name="Boukhgalter B."/>
            <person name="Bourzgui I."/>
            <person name="Brown A."/>
            <person name="Cahill P."/>
            <person name="Channer S."/>
            <person name="Cheshatsang Y."/>
            <person name="Chuda L."/>
            <person name="Citroen M."/>
            <person name="Collymore A."/>
            <person name="Cooke P."/>
            <person name="Costello M."/>
            <person name="D'Aco K."/>
            <person name="Daza R."/>
            <person name="De Haan G."/>
            <person name="DeGray S."/>
            <person name="DeMaso C."/>
            <person name="Dhargay N."/>
            <person name="Dooley K."/>
            <person name="Dooley E."/>
            <person name="Doricent M."/>
            <person name="Dorje P."/>
            <person name="Dorjee K."/>
            <person name="Dupes A."/>
            <person name="Elong R."/>
            <person name="Falk J."/>
            <person name="Farina A."/>
            <person name="Faro S."/>
            <person name="Ferguson D."/>
            <person name="Fisher S."/>
            <person name="Foley C.D."/>
            <person name="Franke A."/>
            <person name="Friedrich D."/>
            <person name="Gadbois L."/>
            <person name="Gearin G."/>
            <person name="Gearin C.R."/>
            <person name="Giannoukos G."/>
            <person name="Goode T."/>
            <person name="Graham J."/>
            <person name="Grandbois E."/>
            <person name="Grewal S."/>
            <person name="Gyaltsen K."/>
            <person name="Hafez N."/>
            <person name="Hagos B."/>
            <person name="Hall J."/>
            <person name="Henson C."/>
            <person name="Hollinger A."/>
            <person name="Honan T."/>
            <person name="Huard M.D."/>
            <person name="Hughes L."/>
            <person name="Hurhula B."/>
            <person name="Husby M.E."/>
            <person name="Kamat A."/>
            <person name="Kanga B."/>
            <person name="Kashin S."/>
            <person name="Khazanovich D."/>
            <person name="Kisner P."/>
            <person name="Lance K."/>
            <person name="Lara M."/>
            <person name="Lee W."/>
            <person name="Lennon N."/>
            <person name="Letendre F."/>
            <person name="LeVine R."/>
            <person name="Lipovsky A."/>
            <person name="Liu X."/>
            <person name="Liu J."/>
            <person name="Liu S."/>
            <person name="Lokyitsang T."/>
            <person name="Lokyitsang Y."/>
            <person name="Lubonja R."/>
            <person name="Lui A."/>
            <person name="MacDonald P."/>
            <person name="Magnisalis V."/>
            <person name="Maru K."/>
            <person name="Matthews C."/>
            <person name="McCusker W."/>
            <person name="McDonough S."/>
            <person name="Mehta T."/>
            <person name="Meldrim J."/>
            <person name="Meneus L."/>
            <person name="Mihai O."/>
            <person name="Mihalev A."/>
            <person name="Mihova T."/>
            <person name="Mittelman R."/>
            <person name="Mlenga V."/>
            <person name="Montmayeur A."/>
            <person name="Mulrain L."/>
            <person name="Navidi A."/>
            <person name="Naylor J."/>
            <person name="Negash T."/>
            <person name="Nguyen T."/>
            <person name="Nguyen N."/>
            <person name="Nicol R."/>
            <person name="Norbu C."/>
            <person name="Norbu N."/>
            <person name="Novod N."/>
            <person name="O'Neill B."/>
            <person name="Osman S."/>
            <person name="Markiewicz E."/>
            <person name="Oyono O.L."/>
            <person name="Patti C."/>
            <person name="Phunkhang P."/>
            <person name="Pierre F."/>
            <person name="Priest M."/>
            <person name="Raghuraman S."/>
            <person name="Rege F."/>
            <person name="Reyes R."/>
            <person name="Rise C."/>
            <person name="Rogov P."/>
            <person name="Ross K."/>
            <person name="Ryan E."/>
            <person name="Settipalli S."/>
            <person name="Shea T."/>
            <person name="Sherpa N."/>
            <person name="Shi L."/>
            <person name="Shih D."/>
            <person name="Sparrow T."/>
            <person name="Spaulding J."/>
            <person name="Stalker J."/>
            <person name="Stange-Thomann N."/>
            <person name="Stavropoulos S."/>
            <person name="Stone C."/>
            <person name="Strader C."/>
            <person name="Tesfaye S."/>
            <person name="Thomson T."/>
            <person name="Thoulutsang Y."/>
            <person name="Thoulutsang D."/>
            <person name="Topham K."/>
            <person name="Topping I."/>
            <person name="Tsamla T."/>
            <person name="Vassiliev H."/>
            <person name="Vo A."/>
            <person name="Wangchuk T."/>
            <person name="Wangdi T."/>
            <person name="Weiand M."/>
            <person name="Wilkinson J."/>
            <person name="Wilson A."/>
            <person name="Yadav S."/>
            <person name="Young G."/>
            <person name="Yu Q."/>
            <person name="Zembek L."/>
            <person name="Zhong D."/>
            <person name="Zimmer A."/>
            <person name="Zwirko Z."/>
            <person name="Jaffe D.B."/>
            <person name="Alvarez P."/>
            <person name="Brockman W."/>
            <person name="Butler J."/>
            <person name="Chin C."/>
            <person name="Gnerre S."/>
            <person name="Grabherr M."/>
            <person name="Kleber M."/>
            <person name="Mauceli E."/>
            <person name="MacCallum I."/>
        </authorList>
    </citation>
    <scope>NUCLEOTIDE SEQUENCE [LARGE SCALE GENOMIC DNA]</scope>
    <source>
        <strain evidence="8">Tucson 15010-1051.87</strain>
    </source>
</reference>
<dbReference type="FunCoup" id="B4LEG4">
    <property type="interactions" value="10"/>
</dbReference>
<evidence type="ECO:0000313" key="8">
    <source>
        <dbReference type="Proteomes" id="UP000008792"/>
    </source>
</evidence>
<evidence type="ECO:0000313" key="7">
    <source>
        <dbReference type="EMBL" id="EDW70140.2"/>
    </source>
</evidence>
<dbReference type="PANTHER" id="PTHR22950:SF340">
    <property type="entry name" value="AMINO ACID TRANSPORTER TRANSMEMBRANE DOMAIN-CONTAINING PROTEIN-RELATED"/>
    <property type="match status" value="1"/>
</dbReference>
<evidence type="ECO:0000256" key="2">
    <source>
        <dbReference type="ARBA" id="ARBA00022692"/>
    </source>
</evidence>
<sequence length="439" mass="49044">MAQSDFDPYENRNVEAPLSNCDALASLMKGVIGTGILALPLAFHYAGFIAGSILTAFCTALLIYGMQLLVGKIMCMVESSRRNSVGYMTFPETVEYSFSVGPKCCRSISKVVAFFIDGVLAFSHYDEVWPNIDVWIYCAAVGLLLIPLFLLRQLKYLVPTNILANILLYVGFACILYYFCIGLPPLGERELFKYDLALFFGVVLFAISSVGVMLAIEQKMAKPAQYLGWCGVLARAGIFITVTYILFGFFGYWRYGDQVEGSVTLNLPTEEVLAKIIKVFISVAVFLTYPLSGYVPIDIIMNHYLKKNRELKHPHVIEYIIRIAFVIVCTLNAIAFPNLGPLLALVGAFSISILNIIAPCCIELCLFYQETYGKLKWKLWKNIVIILFGTFVFVYGSYRAVVDIIKEYGGKKAFTNAKVETPEVNVLSSTIRPIDQGYF</sequence>
<feature type="transmembrane region" description="Helical" evidence="5">
    <location>
        <begin position="42"/>
        <end position="64"/>
    </location>
</feature>
<evidence type="ECO:0000259" key="6">
    <source>
        <dbReference type="Pfam" id="PF01490"/>
    </source>
</evidence>
<organism evidence="7 8">
    <name type="scientific">Drosophila virilis</name>
    <name type="common">Fruit fly</name>
    <dbReference type="NCBI Taxonomy" id="7244"/>
    <lineage>
        <taxon>Eukaryota</taxon>
        <taxon>Metazoa</taxon>
        <taxon>Ecdysozoa</taxon>
        <taxon>Arthropoda</taxon>
        <taxon>Hexapoda</taxon>
        <taxon>Insecta</taxon>
        <taxon>Pterygota</taxon>
        <taxon>Neoptera</taxon>
        <taxon>Endopterygota</taxon>
        <taxon>Diptera</taxon>
        <taxon>Brachycera</taxon>
        <taxon>Muscomorpha</taxon>
        <taxon>Ephydroidea</taxon>
        <taxon>Drosophilidae</taxon>
        <taxon>Drosophila</taxon>
    </lineage>
</organism>
<feature type="transmembrane region" description="Helical" evidence="5">
    <location>
        <begin position="379"/>
        <end position="398"/>
    </location>
</feature>
<dbReference type="HOGENOM" id="CLU_009646_0_1_1"/>
<dbReference type="AlphaFoldDB" id="B4LEG4"/>
<keyword evidence="3 5" id="KW-1133">Transmembrane helix</keyword>
<evidence type="ECO:0000256" key="5">
    <source>
        <dbReference type="SAM" id="Phobius"/>
    </source>
</evidence>
<dbReference type="InParanoid" id="B4LEG4"/>
<dbReference type="PANTHER" id="PTHR22950">
    <property type="entry name" value="AMINO ACID TRANSPORTER"/>
    <property type="match status" value="1"/>
</dbReference>
<dbReference type="OrthoDB" id="1684102at2759"/>
<dbReference type="GO" id="GO:0015179">
    <property type="term" value="F:L-amino acid transmembrane transporter activity"/>
    <property type="evidence" value="ECO:0007669"/>
    <property type="project" value="TreeGrafter"/>
</dbReference>
<gene>
    <name evidence="7" type="primary">Dvir\GJ13639</name>
    <name evidence="7" type="ORF">Dvir_GJ13639</name>
</gene>